<proteinExistence type="predicted"/>
<reference evidence="2" key="2">
    <citation type="submission" date="2023-01" db="EMBL/GenBank/DDBJ databases">
        <title>Draft genome sequence of Agaribacter marinus strain NBRC 110023.</title>
        <authorList>
            <person name="Sun Q."/>
            <person name="Mori K."/>
        </authorList>
    </citation>
    <scope>NUCLEOTIDE SEQUENCE</scope>
    <source>
        <strain evidence="2">NBRC 110023</strain>
    </source>
</reference>
<reference evidence="2" key="1">
    <citation type="journal article" date="2014" name="Int. J. Syst. Evol. Microbiol.">
        <title>Complete genome sequence of Corynebacterium casei LMG S-19264T (=DSM 44701T), isolated from a smear-ripened cheese.</title>
        <authorList>
            <consortium name="US DOE Joint Genome Institute (JGI-PGF)"/>
            <person name="Walter F."/>
            <person name="Albersmeier A."/>
            <person name="Kalinowski J."/>
            <person name="Ruckert C."/>
        </authorList>
    </citation>
    <scope>NUCLEOTIDE SEQUENCE</scope>
    <source>
        <strain evidence="2">NBRC 110023</strain>
    </source>
</reference>
<dbReference type="RefSeq" id="WP_284218550.1">
    <property type="nucleotide sequence ID" value="NZ_BSOT01000007.1"/>
</dbReference>
<feature type="domain" description="Anti-sigma K factor RskA C-terminal" evidence="1">
    <location>
        <begin position="120"/>
        <end position="247"/>
    </location>
</feature>
<gene>
    <name evidence="2" type="ORF">GCM10007852_30810</name>
</gene>
<evidence type="ECO:0000313" key="3">
    <source>
        <dbReference type="Proteomes" id="UP001156601"/>
    </source>
</evidence>
<dbReference type="Pfam" id="PF10099">
    <property type="entry name" value="RskA_C"/>
    <property type="match status" value="1"/>
</dbReference>
<sequence length="266" mass="30024">MSRKLENTVIQRYVAPEVVDHLASNYVTGLLNARVTRRVNKLRKQYDYLALDTRITYWEQKLAPLNEQVPALAPKPETWKNIQQSLHLTDSKLATKQAEQQGQSWFKWPSLSMWQLSSVFSLVVCVVLGFQLINQPAITPTVPDVLSYIAVLESENETPQVVASTYGESKTLVLDILTLPDIDTEQSYELWVTSKTDNQTRSLGEIPKGTTNFDRQLSEAEWRLIADSSFLLISIEDEGGSALGEPSEDVISRGLCIRLAEREVQI</sequence>
<comment type="caution">
    <text evidence="2">The sequence shown here is derived from an EMBL/GenBank/DDBJ whole genome shotgun (WGS) entry which is preliminary data.</text>
</comment>
<keyword evidence="3" id="KW-1185">Reference proteome</keyword>
<organism evidence="2 3">
    <name type="scientific">Agaribacter marinus</name>
    <dbReference type="NCBI Taxonomy" id="1431249"/>
    <lineage>
        <taxon>Bacteria</taxon>
        <taxon>Pseudomonadati</taxon>
        <taxon>Pseudomonadota</taxon>
        <taxon>Gammaproteobacteria</taxon>
        <taxon>Alteromonadales</taxon>
        <taxon>Alteromonadaceae</taxon>
        <taxon>Agaribacter</taxon>
    </lineage>
</organism>
<dbReference type="Proteomes" id="UP001156601">
    <property type="component" value="Unassembled WGS sequence"/>
</dbReference>
<evidence type="ECO:0000259" key="1">
    <source>
        <dbReference type="Pfam" id="PF10099"/>
    </source>
</evidence>
<evidence type="ECO:0000313" key="2">
    <source>
        <dbReference type="EMBL" id="GLR72173.1"/>
    </source>
</evidence>
<protein>
    <recommendedName>
        <fullName evidence="1">Anti-sigma K factor RskA C-terminal domain-containing protein</fullName>
    </recommendedName>
</protein>
<name>A0AA37T4Y0_9ALTE</name>
<dbReference type="EMBL" id="BSOT01000007">
    <property type="protein sequence ID" value="GLR72173.1"/>
    <property type="molecule type" value="Genomic_DNA"/>
</dbReference>
<accession>A0AA37T4Y0</accession>
<dbReference type="InterPro" id="IPR018764">
    <property type="entry name" value="RskA_C"/>
</dbReference>
<dbReference type="AlphaFoldDB" id="A0AA37T4Y0"/>
<dbReference type="GO" id="GO:0005886">
    <property type="term" value="C:plasma membrane"/>
    <property type="evidence" value="ECO:0007669"/>
    <property type="project" value="InterPro"/>
</dbReference>